<accession>A0AAP1C2C4</accession>
<protein>
    <submittedName>
        <fullName evidence="1">Uncharacterized protein</fullName>
    </submittedName>
</protein>
<dbReference type="AlphaFoldDB" id="A0AAP1C2C4"/>
<sequence length="66" mass="7556">MGYVPAFDDHAVLHAEEIDERIAALARPIGYMREQPDEIALGRTTENSRGFRGLFERADERRDRPA</sequence>
<evidence type="ECO:0000313" key="2">
    <source>
        <dbReference type="Proteomes" id="UP000056450"/>
    </source>
</evidence>
<evidence type="ECO:0000313" key="1">
    <source>
        <dbReference type="EMBL" id="KVA04906.1"/>
    </source>
</evidence>
<gene>
    <name evidence="1" type="ORF">WI41_22855</name>
</gene>
<comment type="caution">
    <text evidence="1">The sequence shown here is derived from an EMBL/GenBank/DDBJ whole genome shotgun (WGS) entry which is preliminary data.</text>
</comment>
<organism evidence="1 2">
    <name type="scientific">Burkholderia latens</name>
    <dbReference type="NCBI Taxonomy" id="488446"/>
    <lineage>
        <taxon>Bacteria</taxon>
        <taxon>Pseudomonadati</taxon>
        <taxon>Pseudomonadota</taxon>
        <taxon>Betaproteobacteria</taxon>
        <taxon>Burkholderiales</taxon>
        <taxon>Burkholderiaceae</taxon>
        <taxon>Burkholderia</taxon>
        <taxon>Burkholderia cepacia complex</taxon>
    </lineage>
</organism>
<proteinExistence type="predicted"/>
<dbReference type="Proteomes" id="UP000056450">
    <property type="component" value="Unassembled WGS sequence"/>
</dbReference>
<dbReference type="EMBL" id="LOTQ01000030">
    <property type="protein sequence ID" value="KVA04906.1"/>
    <property type="molecule type" value="Genomic_DNA"/>
</dbReference>
<name>A0AAP1C2C4_9BURK</name>
<reference evidence="1 2" key="1">
    <citation type="submission" date="2015-11" db="EMBL/GenBank/DDBJ databases">
        <title>Expanding the genomic diversity of Burkholderia species for the development of highly accurate diagnostics.</title>
        <authorList>
            <person name="Sahl J."/>
            <person name="Keim P."/>
            <person name="Wagner D."/>
        </authorList>
    </citation>
    <scope>NUCLEOTIDE SEQUENCE [LARGE SCALE GENOMIC DNA]</scope>
    <source>
        <strain evidence="1 2">RF32-BP12</strain>
    </source>
</reference>